<dbReference type="GO" id="GO:0004843">
    <property type="term" value="F:cysteine-type deubiquitinase activity"/>
    <property type="evidence" value="ECO:0007669"/>
    <property type="project" value="UniProtKB-UniRule"/>
</dbReference>
<feature type="domain" description="OTU" evidence="11">
    <location>
        <begin position="192"/>
        <end position="315"/>
    </location>
</feature>
<dbReference type="InterPro" id="IPR013087">
    <property type="entry name" value="Znf_C2H2_type"/>
</dbReference>
<evidence type="ECO:0000256" key="4">
    <source>
        <dbReference type="ARBA" id="ARBA00022771"/>
    </source>
</evidence>
<dbReference type="CDD" id="cd22745">
    <property type="entry name" value="OTU_OTU1"/>
    <property type="match status" value="1"/>
</dbReference>
<dbReference type="GO" id="GO:0030968">
    <property type="term" value="P:endoplasmic reticulum unfolded protein response"/>
    <property type="evidence" value="ECO:0007669"/>
    <property type="project" value="TreeGrafter"/>
</dbReference>
<dbReference type="InterPro" id="IPR057766">
    <property type="entry name" value="Znf-C2H2_OTU1-like_C"/>
</dbReference>
<reference evidence="12" key="1">
    <citation type="journal article" date="2023" name="PhytoFront">
        <title>Draft Genome Resources of Seven Strains of Tilletia horrida, Causal Agent of Kernel Smut of Rice.</title>
        <authorList>
            <person name="Khanal S."/>
            <person name="Antony Babu S."/>
            <person name="Zhou X.G."/>
        </authorList>
    </citation>
    <scope>NUCLEOTIDE SEQUENCE</scope>
    <source>
        <strain evidence="12">TX3</strain>
    </source>
</reference>
<dbReference type="EMBL" id="JAPDMQ010000141">
    <property type="protein sequence ID" value="KAK0533250.1"/>
    <property type="molecule type" value="Genomic_DNA"/>
</dbReference>
<evidence type="ECO:0000256" key="2">
    <source>
        <dbReference type="ARBA" id="ARBA00022670"/>
    </source>
</evidence>
<keyword evidence="8" id="KW-0862">Zinc</keyword>
<evidence type="ECO:0000256" key="9">
    <source>
        <dbReference type="RuleBase" id="RU367104"/>
    </source>
</evidence>
<dbReference type="PROSITE" id="PS00028">
    <property type="entry name" value="ZINC_FINGER_C2H2_1"/>
    <property type="match status" value="1"/>
</dbReference>
<dbReference type="PANTHER" id="PTHR13312:SF0">
    <property type="entry name" value="UBIQUITIN THIOESTERASE OTU1"/>
    <property type="match status" value="1"/>
</dbReference>
<dbReference type="SUPFAM" id="SSF54001">
    <property type="entry name" value="Cysteine proteinases"/>
    <property type="match status" value="1"/>
</dbReference>
<dbReference type="InterPro" id="IPR048857">
    <property type="entry name" value="OTU1_Ubl"/>
</dbReference>
<keyword evidence="7 9" id="KW-0788">Thiol protease</keyword>
<keyword evidence="4" id="KW-0863">Zinc-finger</keyword>
<dbReference type="Proteomes" id="UP001176521">
    <property type="component" value="Unassembled WGS sequence"/>
</dbReference>
<sequence>MPASQIRVRHPGGAATVKIEPTTTIAELQALILSASGLEPAQQDVKLGYPPKSVDLAALASNSLIADPPLLLKGGAQIIVAKSDGVVRGSAGAAAPSVPASTSAQQAGPTAAGSSSSSSTSARLTSQPGSASNSSSAAAPSRSLPPPLSTTAHPTTHAQVGTEPQPRLTRKKRTQIADGEVYVQVDGGFGFLVLRVTEDDNSCLFHAFSFAQRQVMGEEPAFELRQKVAQAITQHEEYSDVILGHPRDEYIHKILSPQVWGGAIEISILSKIFECQVNAIDVRTGVVHRFGEGDGYQFCCYLVYSGIHYDVLALLPVPDAPVEYSTTLFETDSKPIEDAAEKLVAELRERNFTDTATFALRCGECGTTLAGEKAASAHAQQTGHTDFGELDD</sequence>
<keyword evidence="9" id="KW-0963">Cytoplasm</keyword>
<feature type="compositionally biased region" description="Low complexity" evidence="10">
    <location>
        <begin position="90"/>
        <end position="142"/>
    </location>
</feature>
<evidence type="ECO:0000256" key="8">
    <source>
        <dbReference type="ARBA" id="ARBA00022833"/>
    </source>
</evidence>
<dbReference type="AlphaFoldDB" id="A0AAN6GEZ0"/>
<comment type="subcellular location">
    <subcellularLocation>
        <location evidence="9">Cytoplasm</location>
    </subcellularLocation>
</comment>
<keyword evidence="2 12" id="KW-0645">Protease</keyword>
<dbReference type="GO" id="GO:0016579">
    <property type="term" value="P:protein deubiquitination"/>
    <property type="evidence" value="ECO:0007669"/>
    <property type="project" value="TreeGrafter"/>
</dbReference>
<organism evidence="12 13">
    <name type="scientific">Tilletia horrida</name>
    <dbReference type="NCBI Taxonomy" id="155126"/>
    <lineage>
        <taxon>Eukaryota</taxon>
        <taxon>Fungi</taxon>
        <taxon>Dikarya</taxon>
        <taxon>Basidiomycota</taxon>
        <taxon>Ustilaginomycotina</taxon>
        <taxon>Exobasidiomycetes</taxon>
        <taxon>Tilletiales</taxon>
        <taxon>Tilletiaceae</taxon>
        <taxon>Tilletia</taxon>
    </lineage>
</organism>
<evidence type="ECO:0000256" key="3">
    <source>
        <dbReference type="ARBA" id="ARBA00022723"/>
    </source>
</evidence>
<proteinExistence type="predicted"/>
<dbReference type="EC" id="3.4.19.12" evidence="9"/>
<evidence type="ECO:0000313" key="13">
    <source>
        <dbReference type="Proteomes" id="UP001176521"/>
    </source>
</evidence>
<evidence type="ECO:0000256" key="5">
    <source>
        <dbReference type="ARBA" id="ARBA00022786"/>
    </source>
</evidence>
<dbReference type="GO" id="GO:0005829">
    <property type="term" value="C:cytosol"/>
    <property type="evidence" value="ECO:0007669"/>
    <property type="project" value="TreeGrafter"/>
</dbReference>
<protein>
    <recommendedName>
        <fullName evidence="9">Ubiquitin thioesterase OTU</fullName>
        <ecNumber evidence="9">3.4.19.12</ecNumber>
    </recommendedName>
</protein>
<dbReference type="InterPro" id="IPR003323">
    <property type="entry name" value="OTU_dom"/>
</dbReference>
<evidence type="ECO:0000256" key="6">
    <source>
        <dbReference type="ARBA" id="ARBA00022801"/>
    </source>
</evidence>
<accession>A0AAN6GEZ0</accession>
<evidence type="ECO:0000256" key="10">
    <source>
        <dbReference type="SAM" id="MobiDB-lite"/>
    </source>
</evidence>
<keyword evidence="5 9" id="KW-0833">Ubl conjugation pathway</keyword>
<dbReference type="Pfam" id="PF24560">
    <property type="entry name" value="zf-C2H2_OTU1_C"/>
    <property type="match status" value="1"/>
</dbReference>
<evidence type="ECO:0000259" key="11">
    <source>
        <dbReference type="PROSITE" id="PS50802"/>
    </source>
</evidence>
<evidence type="ECO:0000313" key="12">
    <source>
        <dbReference type="EMBL" id="KAK0533250.1"/>
    </source>
</evidence>
<dbReference type="PROSITE" id="PS50802">
    <property type="entry name" value="OTU"/>
    <property type="match status" value="1"/>
</dbReference>
<dbReference type="InterPro" id="IPR038765">
    <property type="entry name" value="Papain-like_cys_pep_sf"/>
</dbReference>
<gene>
    <name evidence="12" type="primary">OTU1</name>
    <name evidence="12" type="ORF">OC842_003034</name>
</gene>
<comment type="caution">
    <text evidence="12">The sequence shown here is derived from an EMBL/GenBank/DDBJ whole genome shotgun (WGS) entry which is preliminary data.</text>
</comment>
<evidence type="ECO:0000256" key="1">
    <source>
        <dbReference type="ARBA" id="ARBA00000707"/>
    </source>
</evidence>
<name>A0AAN6GEZ0_9BASI</name>
<dbReference type="Gene3D" id="3.90.70.80">
    <property type="match status" value="1"/>
</dbReference>
<comment type="function">
    <text evidence="9">Hydrolase that can remove conjugated ubiquitin from proteins and may therefore play an important regulatory role at the level of protein turnover by preventing degradation.</text>
</comment>
<evidence type="ECO:0000256" key="7">
    <source>
        <dbReference type="ARBA" id="ARBA00022807"/>
    </source>
</evidence>
<feature type="region of interest" description="Disordered" evidence="10">
    <location>
        <begin position="90"/>
        <end position="173"/>
    </location>
</feature>
<dbReference type="PANTHER" id="PTHR13312">
    <property type="entry name" value="HIV-INDUCED PROTEIN-7-LIKE PROTEASE"/>
    <property type="match status" value="1"/>
</dbReference>
<keyword evidence="6 9" id="KW-0378">Hydrolase</keyword>
<keyword evidence="3" id="KW-0479">Metal-binding</keyword>
<dbReference type="Gene3D" id="3.10.20.90">
    <property type="entry name" value="Phosphatidylinositol 3-kinase Catalytic Subunit, Chain A, domain 1"/>
    <property type="match status" value="1"/>
</dbReference>
<dbReference type="Pfam" id="PF21403">
    <property type="entry name" value="OTU1_UBXL"/>
    <property type="match status" value="1"/>
</dbReference>
<comment type="catalytic activity">
    <reaction evidence="1 9">
        <text>Thiol-dependent hydrolysis of ester, thioester, amide, peptide and isopeptide bonds formed by the C-terminal Gly of ubiquitin (a 76-residue protein attached to proteins as an intracellular targeting signal).</text>
        <dbReference type="EC" id="3.4.19.12"/>
    </reaction>
</comment>
<dbReference type="Pfam" id="PF02338">
    <property type="entry name" value="OTU"/>
    <property type="match status" value="1"/>
</dbReference>
<dbReference type="GO" id="GO:0005634">
    <property type="term" value="C:nucleus"/>
    <property type="evidence" value="ECO:0007669"/>
    <property type="project" value="TreeGrafter"/>
</dbReference>
<dbReference type="GO" id="GO:0036503">
    <property type="term" value="P:ERAD pathway"/>
    <property type="evidence" value="ECO:0007669"/>
    <property type="project" value="TreeGrafter"/>
</dbReference>
<keyword evidence="13" id="KW-1185">Reference proteome</keyword>